<dbReference type="Pfam" id="PF17295">
    <property type="entry name" value="DUF5348"/>
    <property type="match status" value="1"/>
</dbReference>
<geneLocation type="plasmid" evidence="5">
    <name>pCDC3897</name>
</geneLocation>
<evidence type="ECO:0000313" key="3">
    <source>
        <dbReference type="EMBL" id="AIW54747.1"/>
    </source>
</evidence>
<accession>A0A0A0V0D2</accession>
<dbReference type="RefSeq" id="WP_172685598.1">
    <property type="nucleotide sequence ID" value="NZ_KJ776578.1"/>
</dbReference>
<feature type="domain" description="DUF5348" evidence="1">
    <location>
        <begin position="5"/>
        <end position="45"/>
    </location>
</feature>
<dbReference type="EMBL" id="KJ776580">
    <property type="protein sequence ID" value="AIW54747.1"/>
    <property type="molecule type" value="Genomic_DNA"/>
</dbReference>
<dbReference type="AlphaFoldDB" id="A0A0A0V0D2"/>
<dbReference type="EMBL" id="KJ776582">
    <property type="protein sequence ID" value="AIW54877.1"/>
    <property type="molecule type" value="Genomic_DNA"/>
</dbReference>
<evidence type="ECO:0000313" key="5">
    <source>
        <dbReference type="EMBL" id="AIW54877.1"/>
    </source>
</evidence>
<geneLocation type="plasmid" evidence="4">
    <name>p05/025</name>
</geneLocation>
<protein>
    <recommendedName>
        <fullName evidence="1">DUF5348 domain-containing protein</fullName>
    </recommendedName>
</protein>
<keyword evidence="5" id="KW-0614">Plasmid</keyword>
<evidence type="ECO:0000259" key="1">
    <source>
        <dbReference type="Pfam" id="PF17295"/>
    </source>
</evidence>
<evidence type="ECO:0000313" key="4">
    <source>
        <dbReference type="EMBL" id="AIW54816.1"/>
    </source>
</evidence>
<geneLocation type="plasmid" evidence="2">
    <name>pCDC3875</name>
</geneLocation>
<reference evidence="5" key="1">
    <citation type="journal article" date="2014" name="Genome Biol. Evol.">
        <title>Three classes of plasmid (47-63 kb) carry the type B neurotoxin gene cluster of group II Clostridium botulinum.</title>
        <authorList>
            <person name="Carter A.T."/>
            <person name="Austin J.W."/>
            <person name="Weedmark K.A."/>
            <person name="Corbett C."/>
            <person name="Peck M.W."/>
        </authorList>
    </citation>
    <scope>NUCLEOTIDE SEQUENCE</scope>
    <source>
        <strain evidence="2">CDC3875</strain>
        <strain evidence="5">CDC3897</strain>
        <strain evidence="3">CDC5900</strain>
        <strain evidence="4">IFR_05/025</strain>
        <plasmid evidence="4">p05/025</plasmid>
        <plasmid evidence="2">pCDC3875</plasmid>
        <plasmid evidence="5">pCDC3897</plasmid>
        <plasmid evidence="3">pCDC5900</plasmid>
    </source>
</reference>
<name>A0A0A0V0D2_CLOBO</name>
<sequence>MWGGLEVYVNGKWIKDRIEMTWDKKWYLVECKVQGDQLEGIKVKIK</sequence>
<dbReference type="EMBL" id="KJ776581">
    <property type="protein sequence ID" value="AIW54816.1"/>
    <property type="molecule type" value="Genomic_DNA"/>
</dbReference>
<dbReference type="EMBL" id="KJ776578">
    <property type="protein sequence ID" value="AIW54628.1"/>
    <property type="molecule type" value="Genomic_DNA"/>
</dbReference>
<dbReference type="Gene3D" id="2.40.10.390">
    <property type="match status" value="1"/>
</dbReference>
<geneLocation type="plasmid" evidence="3">
    <name>pCDC5900</name>
</geneLocation>
<evidence type="ECO:0000313" key="2">
    <source>
        <dbReference type="EMBL" id="AIW54628.1"/>
    </source>
</evidence>
<proteinExistence type="predicted"/>
<organism evidence="5">
    <name type="scientific">Clostridium botulinum</name>
    <dbReference type="NCBI Taxonomy" id="1491"/>
    <lineage>
        <taxon>Bacteria</taxon>
        <taxon>Bacillati</taxon>
        <taxon>Bacillota</taxon>
        <taxon>Clostridia</taxon>
        <taxon>Eubacteriales</taxon>
        <taxon>Clostridiaceae</taxon>
        <taxon>Clostridium</taxon>
    </lineage>
</organism>
<dbReference type="InterPro" id="IPR035255">
    <property type="entry name" value="DUF5348"/>
</dbReference>